<feature type="transmembrane region" description="Helical" evidence="11">
    <location>
        <begin position="793"/>
        <end position="817"/>
    </location>
</feature>
<dbReference type="InterPro" id="IPR036412">
    <property type="entry name" value="HAD-like_sf"/>
</dbReference>
<dbReference type="InterPro" id="IPR044492">
    <property type="entry name" value="P_typ_ATPase_HD_dom"/>
</dbReference>
<keyword evidence="6" id="KW-0547">Nucleotide-binding</keyword>
<evidence type="ECO:0000259" key="12">
    <source>
        <dbReference type="SMART" id="SM00831"/>
    </source>
</evidence>
<dbReference type="PRINTS" id="PR00120">
    <property type="entry name" value="HATPASE"/>
</dbReference>
<feature type="transmembrane region" description="Helical" evidence="11">
    <location>
        <begin position="277"/>
        <end position="299"/>
    </location>
</feature>
<dbReference type="PANTHER" id="PTHR43294">
    <property type="entry name" value="SODIUM/POTASSIUM-TRANSPORTING ATPASE SUBUNIT ALPHA"/>
    <property type="match status" value="1"/>
</dbReference>
<keyword evidence="7" id="KW-0067">ATP-binding</keyword>
<comment type="caution">
    <text evidence="13">The sequence shown here is derived from an EMBL/GenBank/DDBJ whole genome shotgun (WGS) entry which is preliminary data.</text>
</comment>
<feature type="transmembrane region" description="Helical" evidence="11">
    <location>
        <begin position="247"/>
        <end position="265"/>
    </location>
</feature>
<dbReference type="InterPro" id="IPR008250">
    <property type="entry name" value="ATPase_P-typ_transduc_dom_A_sf"/>
</dbReference>
<dbReference type="STRING" id="869279.SE15_04200"/>
<dbReference type="InterPro" id="IPR023299">
    <property type="entry name" value="ATPase_P-typ_cyto_dom_N"/>
</dbReference>
<dbReference type="GO" id="GO:0016887">
    <property type="term" value="F:ATP hydrolysis activity"/>
    <property type="evidence" value="ECO:0007669"/>
    <property type="project" value="InterPro"/>
</dbReference>
<dbReference type="GO" id="GO:0046872">
    <property type="term" value="F:metal ion binding"/>
    <property type="evidence" value="ECO:0007669"/>
    <property type="project" value="UniProtKB-KW"/>
</dbReference>
<organism evidence="13 14">
    <name type="scientific">Thermanaerothrix daxensis</name>
    <dbReference type="NCBI Taxonomy" id="869279"/>
    <lineage>
        <taxon>Bacteria</taxon>
        <taxon>Bacillati</taxon>
        <taxon>Chloroflexota</taxon>
        <taxon>Anaerolineae</taxon>
        <taxon>Anaerolineales</taxon>
        <taxon>Anaerolineaceae</taxon>
        <taxon>Thermanaerothrix</taxon>
    </lineage>
</organism>
<gene>
    <name evidence="13" type="ORF">SE15_04200</name>
</gene>
<dbReference type="InterPro" id="IPR018303">
    <property type="entry name" value="ATPase_P-typ_P_site"/>
</dbReference>
<dbReference type="GO" id="GO:0140352">
    <property type="term" value="P:export from cell"/>
    <property type="evidence" value="ECO:0007669"/>
    <property type="project" value="UniProtKB-ARBA"/>
</dbReference>
<name>A0A0P6Y4K7_9CHLR</name>
<dbReference type="GO" id="GO:0019829">
    <property type="term" value="F:ATPase-coupled monoatomic cation transmembrane transporter activity"/>
    <property type="evidence" value="ECO:0007669"/>
    <property type="project" value="UniProtKB-ARBA"/>
</dbReference>
<sequence length="927" mass="101719">MEEKPWYELSLLEVSERLKTNLQNGLSREEAQRRLNEVGPNELIERGLKSPWRILWEQLTGIMVIILIISAIISVFLHEYTDALVILVIVVLNAILGFSQEYQAEKAMAALKKMAVPKVKVRREGHLIEISARELVPGDLIQLEAGDAVPADARLIEAVNLRVQEAVLTGESEPVEKHTEPISAEHLPVADQRNMVFMGTVVTYGRGMAIVVSTGMRTELGKIADMIQSVGQEPTPLQKRLEQLGRGLAVAALGIVAIVFALGVLRGESVRVMFQTAISMAVAAVPEGLPAVVTIALALGAQRMLKRNALIRKLPAVETLGSVTVICSDKTGTLTENRMTVTVIDVAGHRVDFQEEVDYYQPQSGLAVPPLLTARSSVALMLMGGALCNDATLEPAEEGGRHGFAAVGDPTEGALVIAAAQAGLLKQNLETLLPRVQEWPFDSERKRMSTLHRVDWQKEWPPELSTLKEHLIHLWETPVNYLMFTKGAVDSLLEVCDRVWVDQQIKPLDAGWRERIVRANDMMAQSGMRVLGVAFRPVGEEVEKDHPDEVGESQLIFVGMFGMIDPARPEVFQAVQVAKTAGIRPVMITGDHPLTALHIARTLRIAEDGRVMTGQELARLSVAELEQQVEEIPVFARVSPEHKLKIVEALQNRGHIVAMTGDGVNDAPALKKADIGVAMGITGTDVSKEAADMVLLDDNFATIVAAVEEGRRIYDNIRKFIKYTLTSNAGEIWVMLLGPFAGLSLPLTPLQILWINLVTDGLPGLALTVEPAERDIMRRKPFSPKENIFGRGLALSVLLIGIEMGLTSLLAGLWALYTGRTETWQTMIFTTLTLAQMGNALAIRSDREPLVRLGLFSNPLLLASVLLTFVLQMAVIYVPFLQAIFRTQPLPLVDLLVSLAFSSIVFLSIEAVKWVRLWRAKAANSAV</sequence>
<keyword evidence="9 11" id="KW-1133">Transmembrane helix</keyword>
<feature type="transmembrane region" description="Helical" evidence="11">
    <location>
        <begin position="855"/>
        <end position="880"/>
    </location>
</feature>
<dbReference type="FunFam" id="3.40.50.1000:FF:000028">
    <property type="entry name" value="Calcium-transporting P-type ATPase, putative"/>
    <property type="match status" value="1"/>
</dbReference>
<dbReference type="Gene3D" id="1.20.1110.10">
    <property type="entry name" value="Calcium-transporting ATPase, transmembrane domain"/>
    <property type="match status" value="1"/>
</dbReference>
<evidence type="ECO:0000256" key="11">
    <source>
        <dbReference type="SAM" id="Phobius"/>
    </source>
</evidence>
<evidence type="ECO:0000256" key="7">
    <source>
        <dbReference type="ARBA" id="ARBA00022840"/>
    </source>
</evidence>
<evidence type="ECO:0000256" key="3">
    <source>
        <dbReference type="ARBA" id="ARBA00022475"/>
    </source>
</evidence>
<feature type="transmembrane region" description="Helical" evidence="11">
    <location>
        <begin position="83"/>
        <end position="104"/>
    </location>
</feature>
<accession>A0A0P6Y4K7</accession>
<evidence type="ECO:0000313" key="14">
    <source>
        <dbReference type="Proteomes" id="UP000050544"/>
    </source>
</evidence>
<dbReference type="GO" id="GO:0005886">
    <property type="term" value="C:plasma membrane"/>
    <property type="evidence" value="ECO:0007669"/>
    <property type="project" value="UniProtKB-SubCell"/>
</dbReference>
<dbReference type="Pfam" id="PF00689">
    <property type="entry name" value="Cation_ATPase_C"/>
    <property type="match status" value="1"/>
</dbReference>
<evidence type="ECO:0000256" key="8">
    <source>
        <dbReference type="ARBA" id="ARBA00022967"/>
    </source>
</evidence>
<dbReference type="InterPro" id="IPR023298">
    <property type="entry name" value="ATPase_P-typ_TM_dom_sf"/>
</dbReference>
<dbReference type="GO" id="GO:0005524">
    <property type="term" value="F:ATP binding"/>
    <property type="evidence" value="ECO:0007669"/>
    <property type="project" value="UniProtKB-KW"/>
</dbReference>
<dbReference type="SUPFAM" id="SSF81660">
    <property type="entry name" value="Metal cation-transporting ATPase, ATP-binding domain N"/>
    <property type="match status" value="1"/>
</dbReference>
<dbReference type="InterPro" id="IPR004014">
    <property type="entry name" value="ATPase_P-typ_cation-transptr_N"/>
</dbReference>
<reference evidence="13 14" key="1">
    <citation type="submission" date="2015-07" db="EMBL/GenBank/DDBJ databases">
        <title>Whole genome sequence of Thermanaerothrix daxensis DSM 23592.</title>
        <authorList>
            <person name="Hemp J."/>
            <person name="Ward L.M."/>
            <person name="Pace L.A."/>
            <person name="Fischer W.W."/>
        </authorList>
    </citation>
    <scope>NUCLEOTIDE SEQUENCE [LARGE SCALE GENOMIC DNA]</scope>
    <source>
        <strain evidence="13 14">GNS-1</strain>
    </source>
</reference>
<dbReference type="InterPro" id="IPR001757">
    <property type="entry name" value="P_typ_ATPase"/>
</dbReference>
<dbReference type="InterPro" id="IPR050510">
    <property type="entry name" value="Cation_transp_ATPase_P-type"/>
</dbReference>
<dbReference type="EMBL" id="LGKO01000002">
    <property type="protein sequence ID" value="KPL84334.1"/>
    <property type="molecule type" value="Genomic_DNA"/>
</dbReference>
<dbReference type="CDD" id="cd02089">
    <property type="entry name" value="P-type_ATPase_Ca_prok"/>
    <property type="match status" value="1"/>
</dbReference>
<keyword evidence="5" id="KW-0479">Metal-binding</keyword>
<evidence type="ECO:0000256" key="5">
    <source>
        <dbReference type="ARBA" id="ARBA00022723"/>
    </source>
</evidence>
<dbReference type="SUPFAM" id="SSF81653">
    <property type="entry name" value="Calcium ATPase, transduction domain A"/>
    <property type="match status" value="1"/>
</dbReference>
<feature type="domain" description="Cation-transporting P-type ATPase N-terminal" evidence="12">
    <location>
        <begin position="5"/>
        <end position="79"/>
    </location>
</feature>
<dbReference type="PROSITE" id="PS00154">
    <property type="entry name" value="ATPASE_E1_E2"/>
    <property type="match status" value="1"/>
</dbReference>
<evidence type="ECO:0000256" key="9">
    <source>
        <dbReference type="ARBA" id="ARBA00022989"/>
    </source>
</evidence>
<dbReference type="AlphaFoldDB" id="A0A0P6Y4K7"/>
<dbReference type="FunFam" id="2.70.150.10:FF:000016">
    <property type="entry name" value="Calcium-transporting P-type ATPase putative"/>
    <property type="match status" value="1"/>
</dbReference>
<keyword evidence="8" id="KW-1278">Translocase</keyword>
<dbReference type="GO" id="GO:0098662">
    <property type="term" value="P:inorganic cation transmembrane transport"/>
    <property type="evidence" value="ECO:0007669"/>
    <property type="project" value="UniProtKB-ARBA"/>
</dbReference>
<dbReference type="SFLD" id="SFLDG00002">
    <property type="entry name" value="C1.7:_P-type_atpase_like"/>
    <property type="match status" value="1"/>
</dbReference>
<dbReference type="PRINTS" id="PR00119">
    <property type="entry name" value="CATATPASE"/>
</dbReference>
<dbReference type="GO" id="GO:0015662">
    <property type="term" value="F:P-type ion transporter activity"/>
    <property type="evidence" value="ECO:0007669"/>
    <property type="project" value="UniProtKB-ARBA"/>
</dbReference>
<dbReference type="GO" id="GO:0046873">
    <property type="term" value="F:metal ion transmembrane transporter activity"/>
    <property type="evidence" value="ECO:0007669"/>
    <property type="project" value="UniProtKB-ARBA"/>
</dbReference>
<dbReference type="SFLD" id="SFLDS00003">
    <property type="entry name" value="Haloacid_Dehalogenase"/>
    <property type="match status" value="1"/>
</dbReference>
<dbReference type="InterPro" id="IPR023214">
    <property type="entry name" value="HAD_sf"/>
</dbReference>
<dbReference type="RefSeq" id="WP_054520830.1">
    <property type="nucleotide sequence ID" value="NZ_LGKO01000002.1"/>
</dbReference>
<dbReference type="Pfam" id="PF00122">
    <property type="entry name" value="E1-E2_ATPase"/>
    <property type="match status" value="1"/>
</dbReference>
<feature type="transmembrane region" description="Helical" evidence="11">
    <location>
        <begin position="892"/>
        <end position="912"/>
    </location>
</feature>
<dbReference type="SMART" id="SM00831">
    <property type="entry name" value="Cation_ATPase_N"/>
    <property type="match status" value="1"/>
</dbReference>
<dbReference type="InterPro" id="IPR006068">
    <property type="entry name" value="ATPase_P-typ_cation-transptr_C"/>
</dbReference>
<dbReference type="OrthoDB" id="9760364at2"/>
<evidence type="ECO:0000256" key="10">
    <source>
        <dbReference type="ARBA" id="ARBA00023136"/>
    </source>
</evidence>
<evidence type="ECO:0000256" key="1">
    <source>
        <dbReference type="ARBA" id="ARBA00004651"/>
    </source>
</evidence>
<dbReference type="Gene3D" id="2.70.150.10">
    <property type="entry name" value="Calcium-transporting ATPase, cytoplasmic transduction domain A"/>
    <property type="match status" value="1"/>
</dbReference>
<keyword evidence="10 11" id="KW-0472">Membrane</keyword>
<keyword evidence="14" id="KW-1185">Reference proteome</keyword>
<dbReference type="Proteomes" id="UP000050544">
    <property type="component" value="Unassembled WGS sequence"/>
</dbReference>
<dbReference type="SUPFAM" id="SSF81665">
    <property type="entry name" value="Calcium ATPase, transmembrane domain M"/>
    <property type="match status" value="1"/>
</dbReference>
<comment type="subcellular location">
    <subcellularLocation>
        <location evidence="1">Cell membrane</location>
        <topology evidence="1">Multi-pass membrane protein</topology>
    </subcellularLocation>
</comment>
<feature type="transmembrane region" description="Helical" evidence="11">
    <location>
        <begin position="54"/>
        <end position="77"/>
    </location>
</feature>
<dbReference type="Pfam" id="PF00690">
    <property type="entry name" value="Cation_ATPase_N"/>
    <property type="match status" value="1"/>
</dbReference>
<dbReference type="NCBIfam" id="TIGR01494">
    <property type="entry name" value="ATPase_P-type"/>
    <property type="match status" value="3"/>
</dbReference>
<dbReference type="FunFam" id="3.40.50.1000:FF:000001">
    <property type="entry name" value="Phospholipid-transporting ATPase IC"/>
    <property type="match status" value="1"/>
</dbReference>
<dbReference type="SFLD" id="SFLDF00027">
    <property type="entry name" value="p-type_atpase"/>
    <property type="match status" value="1"/>
</dbReference>
<evidence type="ECO:0000256" key="4">
    <source>
        <dbReference type="ARBA" id="ARBA00022692"/>
    </source>
</evidence>
<evidence type="ECO:0000256" key="2">
    <source>
        <dbReference type="ARBA" id="ARBA00005675"/>
    </source>
</evidence>
<dbReference type="Gene3D" id="3.40.1110.10">
    <property type="entry name" value="Calcium-transporting ATPase, cytoplasmic domain N"/>
    <property type="match status" value="1"/>
</dbReference>
<protein>
    <submittedName>
        <fullName evidence="13">ATPase</fullName>
    </submittedName>
</protein>
<dbReference type="PANTHER" id="PTHR43294:SF21">
    <property type="entry name" value="CATION TRANSPORTING ATPASE"/>
    <property type="match status" value="1"/>
</dbReference>
<comment type="similarity">
    <text evidence="2">Belongs to the cation transport ATPase (P-type) (TC 3.A.3) family. Type IIA subfamily.</text>
</comment>
<evidence type="ECO:0000256" key="6">
    <source>
        <dbReference type="ARBA" id="ARBA00022741"/>
    </source>
</evidence>
<dbReference type="SUPFAM" id="SSF56784">
    <property type="entry name" value="HAD-like"/>
    <property type="match status" value="1"/>
</dbReference>
<dbReference type="Gene3D" id="3.40.50.1000">
    <property type="entry name" value="HAD superfamily/HAD-like"/>
    <property type="match status" value="1"/>
</dbReference>
<dbReference type="PATRIC" id="fig|869279.4.peg.850"/>
<dbReference type="Pfam" id="PF13246">
    <property type="entry name" value="Cation_ATPase"/>
    <property type="match status" value="1"/>
</dbReference>
<proteinExistence type="inferred from homology"/>
<keyword evidence="4 11" id="KW-0812">Transmembrane</keyword>
<evidence type="ECO:0000313" key="13">
    <source>
        <dbReference type="EMBL" id="KPL84334.1"/>
    </source>
</evidence>
<keyword evidence="3" id="KW-1003">Cell membrane</keyword>
<dbReference type="InterPro" id="IPR059000">
    <property type="entry name" value="ATPase_P-type_domA"/>
</dbReference>